<sequence length="331" mass="34505">MSSDEPSPDAPDGAVPADLADRLYGLPLDEFVAARDAAAREARAAGDRALGRRLGGLPKPTVGAWAVNRAVRTVPHAVAAVLAIGDALRDATAQRDRERLVALDRERRRVLDALLDGVADGVRPGGRPLTDAALRTVRDTFVAAVADPGAAGAVRAGRLSRGLEHVGFGLVDESGEPVELEAGPPVPDARTRVPRVPAPDGSGHDAVEEADASEEAVAEAEESLDRAEEALDAARATHDERQATLDTATDALEQADAAVAALEAELARLRPARAARAADADRARAASEDSARDVARREEDVAAAQEAAAAARRLRRAARRRPDGPSGPDRA</sequence>
<feature type="compositionally biased region" description="Acidic residues" evidence="1">
    <location>
        <begin position="208"/>
        <end position="222"/>
    </location>
</feature>
<feature type="region of interest" description="Disordered" evidence="1">
    <location>
        <begin position="275"/>
        <end position="331"/>
    </location>
</feature>
<dbReference type="KEGG" id="lxl:KDY119_01601"/>
<keyword evidence="2" id="KW-0067">ATP-binding</keyword>
<organism evidence="2 3">
    <name type="scientific">Luteimicrobium xylanilyticum</name>
    <dbReference type="NCBI Taxonomy" id="1133546"/>
    <lineage>
        <taxon>Bacteria</taxon>
        <taxon>Bacillati</taxon>
        <taxon>Actinomycetota</taxon>
        <taxon>Actinomycetes</taxon>
        <taxon>Micrococcales</taxon>
        <taxon>Luteimicrobium</taxon>
    </lineage>
</organism>
<name>A0A5P9QAK0_9MICO</name>
<keyword evidence="3" id="KW-1185">Reference proteome</keyword>
<dbReference type="RefSeq" id="WP_153022165.1">
    <property type="nucleotide sequence ID" value="NZ_BAABIH010000027.1"/>
</dbReference>
<accession>A0A5P9QAK0</accession>
<dbReference type="GO" id="GO:0016787">
    <property type="term" value="F:hydrolase activity"/>
    <property type="evidence" value="ECO:0007669"/>
    <property type="project" value="UniProtKB-KW"/>
</dbReference>
<keyword evidence="2" id="KW-0378">Hydrolase</keyword>
<feature type="compositionally biased region" description="Low complexity" evidence="1">
    <location>
        <begin position="302"/>
        <end position="311"/>
    </location>
</feature>
<dbReference type="AlphaFoldDB" id="A0A5P9QAK0"/>
<gene>
    <name evidence="2" type="ORF">KDY119_01601</name>
</gene>
<dbReference type="OrthoDB" id="3541690at2"/>
<feature type="compositionally biased region" description="Basic and acidic residues" evidence="1">
    <location>
        <begin position="276"/>
        <end position="300"/>
    </location>
</feature>
<evidence type="ECO:0000313" key="3">
    <source>
        <dbReference type="Proteomes" id="UP000326702"/>
    </source>
</evidence>
<proteinExistence type="predicted"/>
<feature type="region of interest" description="Disordered" evidence="1">
    <location>
        <begin position="174"/>
        <end position="227"/>
    </location>
</feature>
<dbReference type="Proteomes" id="UP000326702">
    <property type="component" value="Chromosome"/>
</dbReference>
<evidence type="ECO:0000256" key="1">
    <source>
        <dbReference type="SAM" id="MobiDB-lite"/>
    </source>
</evidence>
<keyword evidence="2" id="KW-0547">Nucleotide-binding</keyword>
<protein>
    <submittedName>
        <fullName evidence="2">DNA helicase</fullName>
        <ecNumber evidence="2">3.6.4.12</ecNumber>
    </submittedName>
</protein>
<dbReference type="EC" id="3.6.4.12" evidence="2"/>
<reference evidence="2 3" key="1">
    <citation type="submission" date="2019-10" db="EMBL/GenBank/DDBJ databases">
        <title>Genome sequence of Luteimicrobium xylanilyticum HY-24.</title>
        <authorList>
            <person name="Kim D.Y."/>
            <person name="Park H.-Y."/>
        </authorList>
    </citation>
    <scope>NUCLEOTIDE SEQUENCE [LARGE SCALE GENOMIC DNA]</scope>
    <source>
        <strain evidence="2 3">HY-24</strain>
    </source>
</reference>
<keyword evidence="2" id="KW-0347">Helicase</keyword>
<dbReference type="GO" id="GO:0003678">
    <property type="term" value="F:DNA helicase activity"/>
    <property type="evidence" value="ECO:0007669"/>
    <property type="project" value="UniProtKB-EC"/>
</dbReference>
<evidence type="ECO:0000313" key="2">
    <source>
        <dbReference type="EMBL" id="QFU98092.1"/>
    </source>
</evidence>
<dbReference type="EMBL" id="CP045529">
    <property type="protein sequence ID" value="QFU98092.1"/>
    <property type="molecule type" value="Genomic_DNA"/>
</dbReference>